<dbReference type="GeneID" id="25260062"/>
<proteinExistence type="predicted"/>
<dbReference type="EMBL" id="JMKJ01000406">
    <property type="protein sequence ID" value="KGG51071.1"/>
    <property type="molecule type" value="Genomic_DNA"/>
</dbReference>
<sequence>RATATAFETLEDLKENSDHDQIGRLERKAINSDDVLKLDWSLKCEMAISSPVMIPMPFKSSDFSFENQCSLSLSCFPGKKDIESSWFSSSGFYSLFPYYKYPINASLKNISDYSCTSINETGSSWIDIFRHVFFQFENGQLDYFYLLHASFTLLFIFSSGKYELRARIKDRRISSSLVEQGIIVIDDVEEASSSKSLMSDATEKIASDVLDDLAELETLSPGSTYIIL</sequence>
<evidence type="ECO:0000313" key="1">
    <source>
        <dbReference type="EMBL" id="KGG51071.1"/>
    </source>
</evidence>
<comment type="caution">
    <text evidence="1">The sequence shown here is derived from an EMBL/GenBank/DDBJ whole genome shotgun (WGS) entry which is preliminary data.</text>
</comment>
<dbReference type="AlphaFoldDB" id="A0A098VTL9"/>
<feature type="non-terminal residue" evidence="1">
    <location>
        <position position="1"/>
    </location>
</feature>
<dbReference type="RefSeq" id="XP_013237507.1">
    <property type="nucleotide sequence ID" value="XM_013382053.1"/>
</dbReference>
<dbReference type="VEuPathDB" id="MicrosporidiaDB:DI09_470p10"/>
<keyword evidence="2" id="KW-1185">Reference proteome</keyword>
<dbReference type="HOGENOM" id="CLU_1217266_0_0_1"/>
<organism evidence="1 2">
    <name type="scientific">Mitosporidium daphniae</name>
    <dbReference type="NCBI Taxonomy" id="1485682"/>
    <lineage>
        <taxon>Eukaryota</taxon>
        <taxon>Fungi</taxon>
        <taxon>Fungi incertae sedis</taxon>
        <taxon>Microsporidia</taxon>
        <taxon>Mitosporidium</taxon>
    </lineage>
</organism>
<reference evidence="1 2" key="1">
    <citation type="submission" date="2014-04" db="EMBL/GenBank/DDBJ databases">
        <title>A new species of microsporidia sheds light on the evolution of extreme parasitism.</title>
        <authorList>
            <person name="Haag K.L."/>
            <person name="James T.Y."/>
            <person name="Larsson R."/>
            <person name="Schaer T.M."/>
            <person name="Refardt D."/>
            <person name="Pombert J.-F."/>
            <person name="Ebert D."/>
        </authorList>
    </citation>
    <scope>NUCLEOTIDE SEQUENCE [LARGE SCALE GENOMIC DNA]</scope>
    <source>
        <strain evidence="1 2">UGP3</strain>
        <tissue evidence="1">Spores</tissue>
    </source>
</reference>
<evidence type="ECO:0000313" key="2">
    <source>
        <dbReference type="Proteomes" id="UP000029725"/>
    </source>
</evidence>
<gene>
    <name evidence="1" type="ORF">DI09_470p10</name>
</gene>
<protein>
    <submittedName>
        <fullName evidence="1">Uncharacterized protein</fullName>
    </submittedName>
</protein>
<dbReference type="Proteomes" id="UP000029725">
    <property type="component" value="Unassembled WGS sequence"/>
</dbReference>
<accession>A0A098VTL9</accession>
<feature type="non-terminal residue" evidence="1">
    <location>
        <position position="228"/>
    </location>
</feature>
<name>A0A098VTL9_9MICR</name>